<dbReference type="Pfam" id="PF00694">
    <property type="entry name" value="Aconitase_C"/>
    <property type="match status" value="1"/>
</dbReference>
<dbReference type="NCBIfam" id="NF005558">
    <property type="entry name" value="PRK07229.1"/>
    <property type="match status" value="1"/>
</dbReference>
<dbReference type="SUPFAM" id="SSF52016">
    <property type="entry name" value="LeuD/IlvD-like"/>
    <property type="match status" value="1"/>
</dbReference>
<accession>A0A7C3IG37</accession>
<evidence type="ECO:0000256" key="7">
    <source>
        <dbReference type="ARBA" id="ARBA00023014"/>
    </source>
</evidence>
<dbReference type="EMBL" id="DSVL01000054">
    <property type="protein sequence ID" value="HFH28221.1"/>
    <property type="molecule type" value="Genomic_DNA"/>
</dbReference>
<dbReference type="UniPathway" id="UPA00223">
    <property type="reaction ID" value="UER00718"/>
</dbReference>
<dbReference type="AlphaFoldDB" id="A0A7C3IG37"/>
<gene>
    <name evidence="13" type="ORF">ENS59_01720</name>
</gene>
<keyword evidence="13" id="KW-0456">Lyase</keyword>
<dbReference type="GO" id="GO:0003994">
    <property type="term" value="F:aconitate hydratase activity"/>
    <property type="evidence" value="ECO:0007669"/>
    <property type="project" value="UniProtKB-EC"/>
</dbReference>
<dbReference type="GO" id="GO:0051539">
    <property type="term" value="F:4 iron, 4 sulfur cluster binding"/>
    <property type="evidence" value="ECO:0007669"/>
    <property type="project" value="TreeGrafter"/>
</dbReference>
<dbReference type="PANTHER" id="PTHR43160:SF3">
    <property type="entry name" value="ACONITATE HYDRATASE, MITOCHONDRIAL"/>
    <property type="match status" value="1"/>
</dbReference>
<dbReference type="GO" id="GO:0005829">
    <property type="term" value="C:cytosol"/>
    <property type="evidence" value="ECO:0007669"/>
    <property type="project" value="TreeGrafter"/>
</dbReference>
<dbReference type="InterPro" id="IPR018136">
    <property type="entry name" value="Aconitase_4Fe-4S_BS"/>
</dbReference>
<evidence type="ECO:0000259" key="11">
    <source>
        <dbReference type="Pfam" id="PF00330"/>
    </source>
</evidence>
<dbReference type="InterPro" id="IPR015931">
    <property type="entry name" value="Acnase/IPM_dHydase_lsu_aba_1/3"/>
</dbReference>
<dbReference type="GO" id="GO:0046872">
    <property type="term" value="F:metal ion binding"/>
    <property type="evidence" value="ECO:0007669"/>
    <property type="project" value="UniProtKB-KW"/>
</dbReference>
<evidence type="ECO:0000256" key="3">
    <source>
        <dbReference type="ARBA" id="ARBA00012926"/>
    </source>
</evidence>
<feature type="domain" description="Aconitase/3-isopropylmalate dehydratase large subunit alpha/beta/alpha" evidence="11">
    <location>
        <begin position="7"/>
        <end position="407"/>
    </location>
</feature>
<dbReference type="Gene3D" id="3.20.19.10">
    <property type="entry name" value="Aconitase, domain 4"/>
    <property type="match status" value="1"/>
</dbReference>
<dbReference type="InterPro" id="IPR000573">
    <property type="entry name" value="AconitaseA/IPMdHydase_ssu_swvl"/>
</dbReference>
<comment type="catalytic activity">
    <reaction evidence="8">
        <text>citrate = D-threo-isocitrate</text>
        <dbReference type="Rhea" id="RHEA:10336"/>
        <dbReference type="ChEBI" id="CHEBI:15562"/>
        <dbReference type="ChEBI" id="CHEBI:16947"/>
        <dbReference type="EC" id="4.2.1.3"/>
    </reaction>
</comment>
<evidence type="ECO:0000256" key="10">
    <source>
        <dbReference type="ARBA" id="ARBA00031977"/>
    </source>
</evidence>
<dbReference type="NCBIfam" id="TIGR01342">
    <property type="entry name" value="acon_putative"/>
    <property type="match status" value="1"/>
</dbReference>
<comment type="pathway">
    <text evidence="2">Carbohydrate metabolism; tricarboxylic acid cycle; isocitrate from oxaloacetate: step 2/2.</text>
</comment>
<protein>
    <recommendedName>
        <fullName evidence="4">Aconitate hydratase A</fullName>
        <ecNumber evidence="3">4.2.1.3</ecNumber>
    </recommendedName>
    <alternativeName>
        <fullName evidence="10">Iron-responsive protein-like</fullName>
    </alternativeName>
    <alternativeName>
        <fullName evidence="9">RNA-binding protein</fullName>
    </alternativeName>
</protein>
<dbReference type="Gene3D" id="3.30.499.10">
    <property type="entry name" value="Aconitase, domain 3"/>
    <property type="match status" value="2"/>
</dbReference>
<dbReference type="InterPro" id="IPR015928">
    <property type="entry name" value="Aconitase/3IPM_dehydase_swvl"/>
</dbReference>
<sequence length="649" mass="69547">MGYTVAEKIIKAHLIDGKMEKGSEIAMKIDQTLTQDATGTMAYLQFESMGLDRVKTELSVSYVDHNTLQEDWKNMDDHRYLQSVAARYGIWFSRPGNGICHQVHLERFGLPGKTLLGSDSHTPTGGGLGMLAIGAGGLDVAVAMGGGAFHLVMPKIVGVKLTGSLRGSASAKDIILELLRRETVKGGVGNIYEYFGPGVASLSVTQRATICNMGAELGATTSLFPSDEKTKTFLEKRGRGDQWVPLEADSDAQFDRVIEINLDTLQPMIAQPHSPDNVVPVASIAGIPVDQVVIGSCTNSSLEDLAAVAAIVKGKVIDPRVSAGITLGSRTTLLAAEKAGILGELIRAGFRILESACGPCIGMGFAPKSGGVSVRSFNRNFEGRSGTADAKVYLSSPETAAAAALTGKITDPNQFPIERKNLDNYLLEGIALAGDAMLIPPLPLEEAQKVTIERGPNIKPCPSPEPIGNTIQIPVLLKTGDNISTDDIMPAGAKVLPLRSNIPEISKFVFTRLDPDFWKRAQQAGSCIIVGGSNYGQGSSREHAALAPMYLGVKAVLVKSFARIHKANLVNYGILPLVFINPEDYDKIDQNDLLELDNLHRILDAGPSSFEIFNKTKNQNMKVKLDVDERSCRILRAGGLVPYTRSGGK</sequence>
<dbReference type="PRINTS" id="PR00415">
    <property type="entry name" value="ACONITASE"/>
</dbReference>
<evidence type="ECO:0000313" key="13">
    <source>
        <dbReference type="EMBL" id="HFH28221.1"/>
    </source>
</evidence>
<reference evidence="13" key="1">
    <citation type="journal article" date="2020" name="mSystems">
        <title>Genome- and Community-Level Interaction Insights into Carbon Utilization and Element Cycling Functions of Hydrothermarchaeota in Hydrothermal Sediment.</title>
        <authorList>
            <person name="Zhou Z."/>
            <person name="Liu Y."/>
            <person name="Xu W."/>
            <person name="Pan J."/>
            <person name="Luo Z.H."/>
            <person name="Li M."/>
        </authorList>
    </citation>
    <scope>NUCLEOTIDE SEQUENCE [LARGE SCALE GENOMIC DNA]</scope>
    <source>
        <strain evidence="13">SpSt-503</strain>
    </source>
</reference>
<evidence type="ECO:0000256" key="2">
    <source>
        <dbReference type="ARBA" id="ARBA00004717"/>
    </source>
</evidence>
<dbReference type="PROSITE" id="PS00450">
    <property type="entry name" value="ACONITASE_1"/>
    <property type="match status" value="1"/>
</dbReference>
<keyword evidence="6" id="KW-0408">Iron</keyword>
<evidence type="ECO:0000259" key="12">
    <source>
        <dbReference type="Pfam" id="PF00694"/>
    </source>
</evidence>
<dbReference type="EC" id="4.2.1.3" evidence="3"/>
<evidence type="ECO:0000256" key="6">
    <source>
        <dbReference type="ARBA" id="ARBA00023004"/>
    </source>
</evidence>
<dbReference type="CDD" id="cd01579">
    <property type="entry name" value="AcnA_Bact_Swivel"/>
    <property type="match status" value="1"/>
</dbReference>
<organism evidence="13">
    <name type="scientific">Gracilinema caldarium</name>
    <dbReference type="NCBI Taxonomy" id="215591"/>
    <lineage>
        <taxon>Bacteria</taxon>
        <taxon>Pseudomonadati</taxon>
        <taxon>Spirochaetota</taxon>
        <taxon>Spirochaetia</taxon>
        <taxon>Spirochaetales</taxon>
        <taxon>Breznakiellaceae</taxon>
        <taxon>Gracilinema</taxon>
    </lineage>
</organism>
<dbReference type="PROSITE" id="PS01244">
    <property type="entry name" value="ACONITASE_2"/>
    <property type="match status" value="1"/>
</dbReference>
<dbReference type="InterPro" id="IPR001030">
    <property type="entry name" value="Acoase/IPM_deHydtase_lsu_aba"/>
</dbReference>
<evidence type="ECO:0000256" key="4">
    <source>
        <dbReference type="ARBA" id="ARBA00019378"/>
    </source>
</evidence>
<dbReference type="SUPFAM" id="SSF53732">
    <property type="entry name" value="Aconitase iron-sulfur domain"/>
    <property type="match status" value="1"/>
</dbReference>
<comment type="cofactor">
    <cofactor evidence="1">
        <name>[4Fe-4S] cluster</name>
        <dbReference type="ChEBI" id="CHEBI:49883"/>
    </cofactor>
</comment>
<evidence type="ECO:0000256" key="8">
    <source>
        <dbReference type="ARBA" id="ARBA00023501"/>
    </source>
</evidence>
<dbReference type="Pfam" id="PF00330">
    <property type="entry name" value="Aconitase"/>
    <property type="match status" value="1"/>
</dbReference>
<dbReference type="GO" id="GO:0006099">
    <property type="term" value="P:tricarboxylic acid cycle"/>
    <property type="evidence" value="ECO:0007669"/>
    <property type="project" value="UniProtKB-UniPathway"/>
</dbReference>
<dbReference type="InterPro" id="IPR050926">
    <property type="entry name" value="Aconitase/IPM_isomerase"/>
</dbReference>
<keyword evidence="7" id="KW-0411">Iron-sulfur</keyword>
<dbReference type="InterPro" id="IPR006250">
    <property type="entry name" value="Aconitase_put"/>
</dbReference>
<evidence type="ECO:0000256" key="1">
    <source>
        <dbReference type="ARBA" id="ARBA00001966"/>
    </source>
</evidence>
<proteinExistence type="predicted"/>
<dbReference type="PANTHER" id="PTHR43160">
    <property type="entry name" value="ACONITATE HYDRATASE B"/>
    <property type="match status" value="1"/>
</dbReference>
<dbReference type="InterPro" id="IPR036008">
    <property type="entry name" value="Aconitase_4Fe-4S_dom"/>
</dbReference>
<name>A0A7C3IG37_9SPIR</name>
<feature type="domain" description="Aconitase A/isopropylmalate dehydratase small subunit swivel" evidence="12">
    <location>
        <begin position="521"/>
        <end position="580"/>
    </location>
</feature>
<evidence type="ECO:0000256" key="9">
    <source>
        <dbReference type="ARBA" id="ARBA00031081"/>
    </source>
</evidence>
<keyword evidence="5" id="KW-0479">Metal-binding</keyword>
<evidence type="ECO:0000256" key="5">
    <source>
        <dbReference type="ARBA" id="ARBA00022723"/>
    </source>
</evidence>
<comment type="caution">
    <text evidence="13">The sequence shown here is derived from an EMBL/GenBank/DDBJ whole genome shotgun (WGS) entry which is preliminary data.</text>
</comment>